<evidence type="ECO:0000256" key="1">
    <source>
        <dbReference type="ARBA" id="ARBA00022729"/>
    </source>
</evidence>
<proteinExistence type="predicted"/>
<accession>A0ABD3BCA3</accession>
<feature type="domain" description="Apple" evidence="4">
    <location>
        <begin position="131"/>
        <end position="211"/>
    </location>
</feature>
<keyword evidence="6" id="KW-1185">Reference proteome</keyword>
<keyword evidence="3" id="KW-0812">Transmembrane</keyword>
<dbReference type="PANTHER" id="PTHR32444:SF150">
    <property type="entry name" value="NON-SPECIFIC SERINE_THREONINE PROTEIN KINASE"/>
    <property type="match status" value="1"/>
</dbReference>
<dbReference type="Proteomes" id="UP001632038">
    <property type="component" value="Unassembled WGS sequence"/>
</dbReference>
<dbReference type="SMART" id="SM00473">
    <property type="entry name" value="PAN_AP"/>
    <property type="match status" value="1"/>
</dbReference>
<dbReference type="CDD" id="cd01098">
    <property type="entry name" value="PAN_AP_plant"/>
    <property type="match status" value="1"/>
</dbReference>
<name>A0ABD3BCA3_9LAMI</name>
<dbReference type="AlphaFoldDB" id="A0ABD3BCA3"/>
<dbReference type="PANTHER" id="PTHR32444">
    <property type="entry name" value="BULB-TYPE LECTIN DOMAIN-CONTAINING PROTEIN"/>
    <property type="match status" value="1"/>
</dbReference>
<reference evidence="6" key="1">
    <citation type="journal article" date="2024" name="IScience">
        <title>Strigolactones Initiate the Formation of Haustorium-like Structures in Castilleja.</title>
        <authorList>
            <person name="Buerger M."/>
            <person name="Peterson D."/>
            <person name="Chory J."/>
        </authorList>
    </citation>
    <scope>NUCLEOTIDE SEQUENCE [LARGE SCALE GENOMIC DNA]</scope>
</reference>
<dbReference type="EMBL" id="JAVIJP010000100">
    <property type="protein sequence ID" value="KAL3615023.1"/>
    <property type="molecule type" value="Genomic_DNA"/>
</dbReference>
<keyword evidence="2" id="KW-1015">Disulfide bond</keyword>
<evidence type="ECO:0000259" key="4">
    <source>
        <dbReference type="PROSITE" id="PS50948"/>
    </source>
</evidence>
<feature type="transmembrane region" description="Helical" evidence="3">
    <location>
        <begin position="229"/>
        <end position="248"/>
    </location>
</feature>
<dbReference type="Pfam" id="PF00954">
    <property type="entry name" value="S_locus_glycop"/>
    <property type="match status" value="1"/>
</dbReference>
<organism evidence="5 6">
    <name type="scientific">Castilleja foliolosa</name>
    <dbReference type="NCBI Taxonomy" id="1961234"/>
    <lineage>
        <taxon>Eukaryota</taxon>
        <taxon>Viridiplantae</taxon>
        <taxon>Streptophyta</taxon>
        <taxon>Embryophyta</taxon>
        <taxon>Tracheophyta</taxon>
        <taxon>Spermatophyta</taxon>
        <taxon>Magnoliopsida</taxon>
        <taxon>eudicotyledons</taxon>
        <taxon>Gunneridae</taxon>
        <taxon>Pentapetalae</taxon>
        <taxon>asterids</taxon>
        <taxon>lamiids</taxon>
        <taxon>Lamiales</taxon>
        <taxon>Orobanchaceae</taxon>
        <taxon>Pedicularideae</taxon>
        <taxon>Castillejinae</taxon>
        <taxon>Castilleja</taxon>
    </lineage>
</organism>
<evidence type="ECO:0000313" key="6">
    <source>
        <dbReference type="Proteomes" id="UP001632038"/>
    </source>
</evidence>
<dbReference type="InterPro" id="IPR000858">
    <property type="entry name" value="S_locus_glycoprot_dom"/>
</dbReference>
<evidence type="ECO:0000313" key="5">
    <source>
        <dbReference type="EMBL" id="KAL3615023.1"/>
    </source>
</evidence>
<evidence type="ECO:0000256" key="3">
    <source>
        <dbReference type="SAM" id="Phobius"/>
    </source>
</evidence>
<dbReference type="InterPro" id="IPR003609">
    <property type="entry name" value="Pan_app"/>
</dbReference>
<keyword evidence="3" id="KW-0472">Membrane</keyword>
<sequence length="249" mass="28065">MAGGTPWNGNLFIGIKEMYLAPADGFRVENDSRDVYFTSPPLQFLTKTELDYRSGSLTQTLWDERNDRWEVTWGSIVNECDIYGMCGPFGICNPLNSSICSCLGGFEPVNRDEWGNRNWTSGCTRRTELQCDRESRNGDDVFLRMPFVKVPDFAQPFPARREDECRALCLRNCSCLAYSHDANIGCMFWNETLIDTQQFSGVGPDAYIRLASSESGIIVSDNNNVSRRLVIIIPVVVSVAFLSICIFID</sequence>
<comment type="caution">
    <text evidence="5">The sequence shown here is derived from an EMBL/GenBank/DDBJ whole genome shotgun (WGS) entry which is preliminary data.</text>
</comment>
<gene>
    <name evidence="5" type="ORF">CASFOL_040684</name>
</gene>
<dbReference type="Pfam" id="PF08276">
    <property type="entry name" value="PAN_2"/>
    <property type="match status" value="1"/>
</dbReference>
<dbReference type="PROSITE" id="PS50948">
    <property type="entry name" value="PAN"/>
    <property type="match status" value="1"/>
</dbReference>
<keyword evidence="3" id="KW-1133">Transmembrane helix</keyword>
<evidence type="ECO:0000256" key="2">
    <source>
        <dbReference type="ARBA" id="ARBA00023157"/>
    </source>
</evidence>
<keyword evidence="1" id="KW-0732">Signal</keyword>
<protein>
    <recommendedName>
        <fullName evidence="4">Apple domain-containing protein</fullName>
    </recommendedName>
</protein>